<keyword evidence="2" id="KW-0472">Membrane</keyword>
<feature type="compositionally biased region" description="Basic and acidic residues" evidence="1">
    <location>
        <begin position="263"/>
        <end position="276"/>
    </location>
</feature>
<dbReference type="KEGG" id="lak:106174170"/>
<feature type="transmembrane region" description="Helical" evidence="2">
    <location>
        <begin position="62"/>
        <end position="87"/>
    </location>
</feature>
<dbReference type="Proteomes" id="UP000085678">
    <property type="component" value="Unplaced"/>
</dbReference>
<evidence type="ECO:0000256" key="2">
    <source>
        <dbReference type="SAM" id="Phobius"/>
    </source>
</evidence>
<keyword evidence="2" id="KW-0812">Transmembrane</keyword>
<feature type="compositionally biased region" description="Polar residues" evidence="1">
    <location>
        <begin position="242"/>
        <end position="251"/>
    </location>
</feature>
<sequence>MSTHLQRHSTTIFLGMNSWKESAAMLLVGVLICLPVLTNASNTTTASSTSTTTATITTATDIIPKVIIAIAVIAFAAGIGVGVAKLLDYIYDHSRLNDNASDMSEHTKEMLKTQMILMKMKTKKKKLGDEEQGDGEPKKQSKLKSLVQRVASARPKSKEEGSDKNLNEEADKQTSSDMKDSVENETDGAKTEAAKTESETQVTEKPTDDKIANEKPSNASKDESDPKLKKAESKDALHTGHASVTRTTSDMLGSVGGPSASAVKDKPTPTAVKDKQTPTATSGAASPTTPRAQSSKSSPRRDSSPGGKHLAGQLPAGKKGSTAGNSS</sequence>
<feature type="compositionally biased region" description="Basic and acidic residues" evidence="1">
    <location>
        <begin position="220"/>
        <end position="238"/>
    </location>
</feature>
<evidence type="ECO:0000313" key="4">
    <source>
        <dbReference type="RefSeq" id="XP_013411046.1"/>
    </source>
</evidence>
<dbReference type="RefSeq" id="XP_013411046.1">
    <property type="nucleotide sequence ID" value="XM_013555592.1"/>
</dbReference>
<feature type="region of interest" description="Disordered" evidence="1">
    <location>
        <begin position="122"/>
        <end position="327"/>
    </location>
</feature>
<dbReference type="GeneID" id="106174170"/>
<dbReference type="InParanoid" id="A0A1S3JLP1"/>
<dbReference type="AlphaFoldDB" id="A0A1S3JLP1"/>
<gene>
    <name evidence="4" type="primary">LOC106174170</name>
</gene>
<accession>A0A1S3JLP1</accession>
<evidence type="ECO:0000313" key="3">
    <source>
        <dbReference type="Proteomes" id="UP000085678"/>
    </source>
</evidence>
<name>A0A1S3JLP1_LINAN</name>
<reference evidence="4" key="1">
    <citation type="submission" date="2025-08" db="UniProtKB">
        <authorList>
            <consortium name="RefSeq"/>
        </authorList>
    </citation>
    <scope>IDENTIFICATION</scope>
    <source>
        <tissue evidence="4">Gonads</tissue>
    </source>
</reference>
<evidence type="ECO:0000256" key="1">
    <source>
        <dbReference type="SAM" id="MobiDB-lite"/>
    </source>
</evidence>
<keyword evidence="2" id="KW-1133">Transmembrane helix</keyword>
<organism evidence="3 4">
    <name type="scientific">Lingula anatina</name>
    <name type="common">Brachiopod</name>
    <name type="synonym">Lingula unguis</name>
    <dbReference type="NCBI Taxonomy" id="7574"/>
    <lineage>
        <taxon>Eukaryota</taxon>
        <taxon>Metazoa</taxon>
        <taxon>Spiralia</taxon>
        <taxon>Lophotrochozoa</taxon>
        <taxon>Brachiopoda</taxon>
        <taxon>Linguliformea</taxon>
        <taxon>Lingulata</taxon>
        <taxon>Lingulida</taxon>
        <taxon>Linguloidea</taxon>
        <taxon>Lingulidae</taxon>
        <taxon>Lingula</taxon>
    </lineage>
</organism>
<feature type="compositionally biased region" description="Low complexity" evidence="1">
    <location>
        <begin position="277"/>
        <end position="297"/>
    </location>
</feature>
<proteinExistence type="predicted"/>
<keyword evidence="3" id="KW-1185">Reference proteome</keyword>
<protein>
    <submittedName>
        <fullName evidence="4">Uncharacterized protein LOC106174170</fullName>
    </submittedName>
</protein>
<feature type="compositionally biased region" description="Basic and acidic residues" evidence="1">
    <location>
        <begin position="156"/>
        <end position="198"/>
    </location>
</feature>